<dbReference type="PANTHER" id="PTHR30349:SF41">
    <property type="entry name" value="INTEGRASE_RECOMBINASE PROTEIN MJ0367-RELATED"/>
    <property type="match status" value="1"/>
</dbReference>
<protein>
    <recommendedName>
        <fullName evidence="3">Tyr recombinase domain-containing protein</fullName>
    </recommendedName>
</protein>
<dbReference type="Pfam" id="PF00589">
    <property type="entry name" value="Phage_integrase"/>
    <property type="match status" value="1"/>
</dbReference>
<dbReference type="InterPro" id="IPR011010">
    <property type="entry name" value="DNA_brk_join_enz"/>
</dbReference>
<feature type="domain" description="Tyr recombinase" evidence="3">
    <location>
        <begin position="1"/>
        <end position="149"/>
    </location>
</feature>
<dbReference type="RefSeq" id="XP_050497629.1">
    <property type="nucleotide sequence ID" value="XM_050641672.1"/>
</dbReference>
<evidence type="ECO:0000313" key="4">
    <source>
        <dbReference type="EnsemblMetazoa" id="XP_050497629.1"/>
    </source>
</evidence>
<keyword evidence="1" id="KW-0238">DNA-binding</keyword>
<dbReference type="InterPro" id="IPR013762">
    <property type="entry name" value="Integrase-like_cat_sf"/>
</dbReference>
<dbReference type="GeneID" id="126878775"/>
<dbReference type="EnsemblMetazoa" id="XM_050641672.1">
    <property type="protein sequence ID" value="XP_050497629.1"/>
    <property type="gene ID" value="LOC126878775"/>
</dbReference>
<organism evidence="4 5">
    <name type="scientific">Diabrotica virgifera virgifera</name>
    <name type="common">western corn rootworm</name>
    <dbReference type="NCBI Taxonomy" id="50390"/>
    <lineage>
        <taxon>Eukaryota</taxon>
        <taxon>Metazoa</taxon>
        <taxon>Ecdysozoa</taxon>
        <taxon>Arthropoda</taxon>
        <taxon>Hexapoda</taxon>
        <taxon>Insecta</taxon>
        <taxon>Pterygota</taxon>
        <taxon>Neoptera</taxon>
        <taxon>Endopterygota</taxon>
        <taxon>Coleoptera</taxon>
        <taxon>Polyphaga</taxon>
        <taxon>Cucujiformia</taxon>
        <taxon>Chrysomeloidea</taxon>
        <taxon>Chrysomelidae</taxon>
        <taxon>Galerucinae</taxon>
        <taxon>Diabroticina</taxon>
        <taxon>Diabroticites</taxon>
        <taxon>Diabrotica</taxon>
    </lineage>
</organism>
<dbReference type="Gene3D" id="1.10.443.10">
    <property type="entry name" value="Intergrase catalytic core"/>
    <property type="match status" value="1"/>
</dbReference>
<sequence length="196" mass="22313">MDELVRMTVHDIEDLESKLLISIPDSKTNKPRSFVINQIYLNVYRKYVSLRPENMNSDRFFFKYQSGKGCRQVVGIHQFRKMPKIVATYLNLVNPTEYTGHCFRRSSATILVDAGADITSLKRHGGWKSSNVAEGYIEESLNNKVEVANKIFTVQNIQQNDPSTLHVVQNVSHSSKSVPPMFNNCTNCQITVNITN</sequence>
<reference evidence="4" key="1">
    <citation type="submission" date="2025-05" db="UniProtKB">
        <authorList>
            <consortium name="EnsemblMetazoa"/>
        </authorList>
    </citation>
    <scope>IDENTIFICATION</scope>
</reference>
<evidence type="ECO:0000259" key="3">
    <source>
        <dbReference type="PROSITE" id="PS51898"/>
    </source>
</evidence>
<proteinExistence type="predicted"/>
<dbReference type="Proteomes" id="UP001652700">
    <property type="component" value="Unplaced"/>
</dbReference>
<dbReference type="PANTHER" id="PTHR30349">
    <property type="entry name" value="PHAGE INTEGRASE-RELATED"/>
    <property type="match status" value="1"/>
</dbReference>
<keyword evidence="5" id="KW-1185">Reference proteome</keyword>
<dbReference type="PROSITE" id="PS51898">
    <property type="entry name" value="TYR_RECOMBINASE"/>
    <property type="match status" value="1"/>
</dbReference>
<dbReference type="InterPro" id="IPR002104">
    <property type="entry name" value="Integrase_catalytic"/>
</dbReference>
<evidence type="ECO:0000313" key="5">
    <source>
        <dbReference type="Proteomes" id="UP001652700"/>
    </source>
</evidence>
<evidence type="ECO:0000256" key="1">
    <source>
        <dbReference type="ARBA" id="ARBA00023125"/>
    </source>
</evidence>
<dbReference type="CDD" id="cd00397">
    <property type="entry name" value="DNA_BRE_C"/>
    <property type="match status" value="1"/>
</dbReference>
<keyword evidence="2" id="KW-0233">DNA recombination</keyword>
<dbReference type="InterPro" id="IPR050090">
    <property type="entry name" value="Tyrosine_recombinase_XerCD"/>
</dbReference>
<accession>A0ABM5JI63</accession>
<evidence type="ECO:0000256" key="2">
    <source>
        <dbReference type="ARBA" id="ARBA00023172"/>
    </source>
</evidence>
<dbReference type="SUPFAM" id="SSF56349">
    <property type="entry name" value="DNA breaking-rejoining enzymes"/>
    <property type="match status" value="1"/>
</dbReference>
<name>A0ABM5JI63_DIAVI</name>